<protein>
    <submittedName>
        <fullName evidence="1">Uncharacterized protein</fullName>
    </submittedName>
</protein>
<dbReference type="HOGENOM" id="CLU_2718771_0_0_9"/>
<name>D5Q6X9_CLODI</name>
<comment type="caution">
    <text evidence="1">The sequence shown here is derived from an EMBL/GenBank/DDBJ whole genome shotgun (WGS) entry which is preliminary data.</text>
</comment>
<dbReference type="EMBL" id="ADNX01000060">
    <property type="protein sequence ID" value="EFH06310.1"/>
    <property type="molecule type" value="Genomic_DNA"/>
</dbReference>
<accession>D5Q6X9</accession>
<organism evidence="1 2">
    <name type="scientific">Clostridioides difficile NAP08</name>
    <dbReference type="NCBI Taxonomy" id="525259"/>
    <lineage>
        <taxon>Bacteria</taxon>
        <taxon>Bacillati</taxon>
        <taxon>Bacillota</taxon>
        <taxon>Clostridia</taxon>
        <taxon>Peptostreptococcales</taxon>
        <taxon>Peptostreptococcaceae</taxon>
        <taxon>Clostridioides</taxon>
    </lineage>
</organism>
<dbReference type="Proteomes" id="UP000003227">
    <property type="component" value="Unassembled WGS sequence"/>
</dbReference>
<gene>
    <name evidence="1" type="ORF">HMPREF0220_2661</name>
</gene>
<evidence type="ECO:0000313" key="2">
    <source>
        <dbReference type="Proteomes" id="UP000003227"/>
    </source>
</evidence>
<proteinExistence type="predicted"/>
<evidence type="ECO:0000313" key="1">
    <source>
        <dbReference type="EMBL" id="EFH06310.1"/>
    </source>
</evidence>
<sequence>MIFTYHIVNIKPGQNRLFDWLRNKFTYHIVNIKQFIWGLDKNKVASFTYHIVNIKQSVFLLLLHYLQDLHTT</sequence>
<reference evidence="1 2" key="1">
    <citation type="submission" date="2010-05" db="EMBL/GenBank/DDBJ databases">
        <authorList>
            <person name="Qin X."/>
            <person name="Bachman B."/>
            <person name="Battles P."/>
            <person name="Bell A."/>
            <person name="Bess C."/>
            <person name="Bickham C."/>
            <person name="Chaboub L."/>
            <person name="Chen D."/>
            <person name="Coyle M."/>
            <person name="Deiros D.R."/>
            <person name="Dinh H."/>
            <person name="Forbes L."/>
            <person name="Fowler G."/>
            <person name="Francisco L."/>
            <person name="Fu Q."/>
            <person name="Gubbala S."/>
            <person name="Hale W."/>
            <person name="Han Y."/>
            <person name="Hemphill L."/>
            <person name="Highlander S.K."/>
            <person name="Hirani K."/>
            <person name="Hogues M."/>
            <person name="Jackson L."/>
            <person name="Jakkamsetti A."/>
            <person name="Javaid M."/>
            <person name="Jiang H."/>
            <person name="Korchina V."/>
            <person name="Kovar C."/>
            <person name="Lara F."/>
            <person name="Lee S."/>
            <person name="Mata R."/>
            <person name="Mathew T."/>
            <person name="Moen C."/>
            <person name="Morales K."/>
            <person name="Munidasa M."/>
            <person name="Nazareth L."/>
            <person name="Ngo R."/>
            <person name="Nguyen L."/>
            <person name="Okwuonu G."/>
            <person name="Ongeri F."/>
            <person name="Patil S."/>
            <person name="Petrosino J."/>
            <person name="Pham C."/>
            <person name="Pham P."/>
            <person name="Pu L.-L."/>
            <person name="Puazo M."/>
            <person name="Raj R."/>
            <person name="Reid J."/>
            <person name="Rouhana J."/>
            <person name="Saada N."/>
            <person name="Shang Y."/>
            <person name="Simmons D."/>
            <person name="Thornton R."/>
            <person name="Warren J."/>
            <person name="Weissenberger G."/>
            <person name="Zhang J."/>
            <person name="Zhang L."/>
            <person name="Zhou C."/>
            <person name="Zhu D."/>
            <person name="Muzny D."/>
            <person name="Worley K."/>
            <person name="Gibbs R."/>
        </authorList>
    </citation>
    <scope>NUCLEOTIDE SEQUENCE [LARGE SCALE GENOMIC DNA]</scope>
    <source>
        <strain evidence="1 2">NAP08</strain>
    </source>
</reference>
<dbReference type="AlphaFoldDB" id="D5Q6X9"/>